<feature type="compositionally biased region" description="Acidic residues" evidence="1">
    <location>
        <begin position="123"/>
        <end position="177"/>
    </location>
</feature>
<keyword evidence="4" id="KW-1185">Reference proteome</keyword>
<evidence type="ECO:0000313" key="3">
    <source>
        <dbReference type="EMBL" id="KAK7684585.1"/>
    </source>
</evidence>
<dbReference type="Gene3D" id="3.30.70.2850">
    <property type="match status" value="1"/>
</dbReference>
<dbReference type="SUPFAM" id="SSF51197">
    <property type="entry name" value="Clavaminate synthase-like"/>
    <property type="match status" value="1"/>
</dbReference>
<sequence length="369" mass="43534">MTNAKRQKHLVNEYKGYTVPNNHTDIDVIEKFPENHDEWFFNNFIKLRKPAKIKSQCPINIDEFKFDKLKEKLQYQDKLQIEKKFNNGFGSGLQRELKTFDEILSIFENGDDSYYLTTQYNQEEPEEEEEEEEEEDDDDEEEDDDDEEEDDDDEEEDDDDEEEDDEEDEEEEEEEEGTAFSDTSSIGSIDMNNLRDDFDDCDDSLIDEKHQLSYADIQSRVKELLQPPLTNLYKDENFPLVPQFLSSLIPQQINLWMGNGKNTGDSIEDMDFDNLSLDEIGKRIPGNDLNKLQVWLKPGEQLYLPTGWFHEVSSFAQNELNPTHIAINYWFIPPTEFFFHTPYKDTYWQEDFDANKASIEHLKKGIVQL</sequence>
<comment type="caution">
    <text evidence="3">The sequence shown here is derived from an EMBL/GenBank/DDBJ whole genome shotgun (WGS) entry which is preliminary data.</text>
</comment>
<protein>
    <recommendedName>
        <fullName evidence="2">Cupin-like domain-containing protein</fullName>
    </recommendedName>
</protein>
<dbReference type="InterPro" id="IPR014710">
    <property type="entry name" value="RmlC-like_jellyroll"/>
</dbReference>
<evidence type="ECO:0000256" key="1">
    <source>
        <dbReference type="SAM" id="MobiDB-lite"/>
    </source>
</evidence>
<dbReference type="Proteomes" id="UP001385951">
    <property type="component" value="Unassembled WGS sequence"/>
</dbReference>
<dbReference type="PANTHER" id="PTHR12461:SF100">
    <property type="entry name" value="JMJC DOMAIN-CONTAINING PROTEIN 4"/>
    <property type="match status" value="1"/>
</dbReference>
<feature type="region of interest" description="Disordered" evidence="1">
    <location>
        <begin position="120"/>
        <end position="195"/>
    </location>
</feature>
<dbReference type="EMBL" id="JASBNA010000024">
    <property type="protein sequence ID" value="KAK7684585.1"/>
    <property type="molecule type" value="Genomic_DNA"/>
</dbReference>
<dbReference type="Pfam" id="PF13621">
    <property type="entry name" value="Cupin_8"/>
    <property type="match status" value="1"/>
</dbReference>
<feature type="compositionally biased region" description="Polar residues" evidence="1">
    <location>
        <begin position="180"/>
        <end position="191"/>
    </location>
</feature>
<evidence type="ECO:0000313" key="4">
    <source>
        <dbReference type="Proteomes" id="UP001385951"/>
    </source>
</evidence>
<name>A0AAW0FTD3_9APHY</name>
<organism evidence="3 4">
    <name type="scientific">Cerrena zonata</name>
    <dbReference type="NCBI Taxonomy" id="2478898"/>
    <lineage>
        <taxon>Eukaryota</taxon>
        <taxon>Fungi</taxon>
        <taxon>Dikarya</taxon>
        <taxon>Basidiomycota</taxon>
        <taxon>Agaricomycotina</taxon>
        <taxon>Agaricomycetes</taxon>
        <taxon>Polyporales</taxon>
        <taxon>Cerrenaceae</taxon>
        <taxon>Cerrena</taxon>
    </lineage>
</organism>
<gene>
    <name evidence="3" type="ORF">QCA50_012165</name>
</gene>
<accession>A0AAW0FTD3</accession>
<proteinExistence type="predicted"/>
<dbReference type="Gene3D" id="2.60.120.10">
    <property type="entry name" value="Jelly Rolls"/>
    <property type="match status" value="1"/>
</dbReference>
<feature type="domain" description="Cupin-like" evidence="2">
    <location>
        <begin position="270"/>
        <end position="334"/>
    </location>
</feature>
<evidence type="ECO:0000259" key="2">
    <source>
        <dbReference type="Pfam" id="PF13621"/>
    </source>
</evidence>
<reference evidence="3 4" key="1">
    <citation type="submission" date="2022-09" db="EMBL/GenBank/DDBJ databases">
        <authorList>
            <person name="Palmer J.M."/>
        </authorList>
    </citation>
    <scope>NUCLEOTIDE SEQUENCE [LARGE SCALE GENOMIC DNA]</scope>
    <source>
        <strain evidence="3 4">DSM 7382</strain>
    </source>
</reference>
<dbReference type="InterPro" id="IPR041667">
    <property type="entry name" value="Cupin_8"/>
</dbReference>
<dbReference type="AlphaFoldDB" id="A0AAW0FTD3"/>
<dbReference type="PANTHER" id="PTHR12461">
    <property type="entry name" value="HYPOXIA-INDUCIBLE FACTOR 1 ALPHA INHIBITOR-RELATED"/>
    <property type="match status" value="1"/>
</dbReference>